<dbReference type="GO" id="GO:0051301">
    <property type="term" value="P:cell division"/>
    <property type="evidence" value="ECO:0007669"/>
    <property type="project" value="UniProtKB-UniRule"/>
</dbReference>
<reference evidence="7 8" key="1">
    <citation type="journal article" date="2010" name="J. Bacteriol.">
        <title>Genome sequence of the oligotrophic marine Gammaproteobacterium HTCC2143, isolated from the Oregon Coast.</title>
        <authorList>
            <person name="Oh H.M."/>
            <person name="Kang I."/>
            <person name="Ferriera S."/>
            <person name="Giovannoni S.J."/>
            <person name="Cho J.C."/>
        </authorList>
    </citation>
    <scope>NUCLEOTIDE SEQUENCE [LARGE SCALE GENOMIC DNA]</scope>
    <source>
        <strain evidence="7 8">HTCC2143</strain>
    </source>
</reference>
<evidence type="ECO:0000256" key="4">
    <source>
        <dbReference type="ARBA" id="ARBA00022764"/>
    </source>
</evidence>
<dbReference type="InterPro" id="IPR011042">
    <property type="entry name" value="6-blade_b-propeller_TolB-like"/>
</dbReference>
<dbReference type="InterPro" id="IPR007195">
    <property type="entry name" value="TolB_N"/>
</dbReference>
<evidence type="ECO:0000256" key="2">
    <source>
        <dbReference type="ARBA" id="ARBA00009820"/>
    </source>
</evidence>
<comment type="similarity">
    <text evidence="2 5">Belongs to the TolB family.</text>
</comment>
<comment type="caution">
    <text evidence="7">The sequence shown here is derived from an EMBL/GenBank/DDBJ whole genome shotgun (WGS) entry which is preliminary data.</text>
</comment>
<dbReference type="NCBIfam" id="TIGR02800">
    <property type="entry name" value="propeller_TolB"/>
    <property type="match status" value="1"/>
</dbReference>
<evidence type="ECO:0000313" key="7">
    <source>
        <dbReference type="EMBL" id="EAW30836.1"/>
    </source>
</evidence>
<dbReference type="SUPFAM" id="SSF69304">
    <property type="entry name" value="Tricorn protease N-terminal domain"/>
    <property type="match status" value="1"/>
</dbReference>
<dbReference type="GO" id="GO:0017038">
    <property type="term" value="P:protein import"/>
    <property type="evidence" value="ECO:0007669"/>
    <property type="project" value="InterPro"/>
</dbReference>
<keyword evidence="5" id="KW-0132">Cell division</keyword>
<dbReference type="HAMAP" id="MF_00671">
    <property type="entry name" value="TolB"/>
    <property type="match status" value="1"/>
</dbReference>
<evidence type="ECO:0000313" key="8">
    <source>
        <dbReference type="Proteomes" id="UP000004931"/>
    </source>
</evidence>
<evidence type="ECO:0000256" key="1">
    <source>
        <dbReference type="ARBA" id="ARBA00004418"/>
    </source>
</evidence>
<feature type="signal peptide" evidence="5">
    <location>
        <begin position="1"/>
        <end position="20"/>
    </location>
</feature>
<protein>
    <recommendedName>
        <fullName evidence="5">Tol-Pal system protein TolB</fullName>
    </recommendedName>
</protein>
<dbReference type="eggNOG" id="COG0823">
    <property type="taxonomic scope" value="Bacteria"/>
</dbReference>
<dbReference type="SUPFAM" id="SSF52964">
    <property type="entry name" value="TolB, N-terminal domain"/>
    <property type="match status" value="1"/>
</dbReference>
<dbReference type="Pfam" id="PF04052">
    <property type="entry name" value="TolB_N"/>
    <property type="match status" value="1"/>
</dbReference>
<dbReference type="InterPro" id="IPR014167">
    <property type="entry name" value="Tol-Pal_TolB"/>
</dbReference>
<dbReference type="EMBL" id="AAVT01000006">
    <property type="protein sequence ID" value="EAW30836.1"/>
    <property type="molecule type" value="Genomic_DNA"/>
</dbReference>
<keyword evidence="8" id="KW-1185">Reference proteome</keyword>
<dbReference type="Proteomes" id="UP000004931">
    <property type="component" value="Unassembled WGS sequence"/>
</dbReference>
<name>A0YEK0_9GAMM</name>
<feature type="chain" id="PRO_5009006501" description="Tol-Pal system protein TolB" evidence="5">
    <location>
        <begin position="21"/>
        <end position="429"/>
    </location>
</feature>
<dbReference type="AlphaFoldDB" id="A0YEK0"/>
<feature type="domain" description="TolB N-terminal" evidence="6">
    <location>
        <begin position="23"/>
        <end position="123"/>
    </location>
</feature>
<dbReference type="InterPro" id="IPR011659">
    <property type="entry name" value="WD40"/>
</dbReference>
<dbReference type="PANTHER" id="PTHR36842:SF1">
    <property type="entry name" value="PROTEIN TOLB"/>
    <property type="match status" value="1"/>
</dbReference>
<dbReference type="GO" id="GO:0042597">
    <property type="term" value="C:periplasmic space"/>
    <property type="evidence" value="ECO:0007669"/>
    <property type="project" value="UniProtKB-SubCell"/>
</dbReference>
<dbReference type="Pfam" id="PF07676">
    <property type="entry name" value="PD40"/>
    <property type="match status" value="3"/>
</dbReference>
<proteinExistence type="inferred from homology"/>
<keyword evidence="3 5" id="KW-0732">Signal</keyword>
<dbReference type="Gene3D" id="3.40.50.10070">
    <property type="entry name" value="TolB, N-terminal domain"/>
    <property type="match status" value="1"/>
</dbReference>
<comment type="subcellular location">
    <subcellularLocation>
        <location evidence="1 5">Periplasm</location>
    </subcellularLocation>
</comment>
<dbReference type="PANTHER" id="PTHR36842">
    <property type="entry name" value="PROTEIN TOLB HOMOLOG"/>
    <property type="match status" value="1"/>
</dbReference>
<keyword evidence="5" id="KW-0131">Cell cycle</keyword>
<comment type="subunit">
    <text evidence="5">The Tol-Pal system is composed of five core proteins: the inner membrane proteins TolA, TolQ and TolR, the periplasmic protein TolB and the outer membrane protein Pal. They form a network linking the inner and outer membranes and the peptidoglycan layer.</text>
</comment>
<sequence length="429" mass="47235" precursor="true">MIRIALIVFTLMALTSQVSAQLIIEITKGVDNPTAIAIVPFGWEGGGIPKEDVATIIETDLQRTGQFSPVPKEDMLSTPQDKSEVYFRDWRALNVDYLLVGKLVPTAEGLQAEYALFDVYTQALVLEDRQTGSAESLRDIAHGISDRVYQKLTGIRGAFSTKLLYVSAVGRGDAQYTYRLLISDVDGARERIIFESQEPILTPSWSPDGETIAYVSFETTRPAIYSHNLRTNERSQLTNFKGLNGAPAWSPDGKQLAMVLSKDGSPDIYIMTVATRELKRVTRHFAIDTEPSWMPDGKSLVYTSDRGGKPQIYQVTLASGYEERVTFEGSYNAKAKVVPAGGGIIMVHRSMGRDHIALLDIERGKINILTETDLDESPSIAPNGAILLYATKVRGKGVLAAVSLDGGTKYFMPSRFGDVREPAWSPFLN</sequence>
<evidence type="ECO:0000256" key="3">
    <source>
        <dbReference type="ARBA" id="ARBA00022729"/>
    </source>
</evidence>
<keyword evidence="4 5" id="KW-0574">Periplasm</keyword>
<gene>
    <name evidence="5 7" type="primary">tolB</name>
    <name evidence="7" type="ORF">GP2143_02894</name>
</gene>
<accession>A0YEK0</accession>
<dbReference type="STRING" id="247633.GP2143_02894"/>
<evidence type="ECO:0000256" key="5">
    <source>
        <dbReference type="HAMAP-Rule" id="MF_00671"/>
    </source>
</evidence>
<dbReference type="OrthoDB" id="9802240at2"/>
<comment type="function">
    <text evidence="5">Part of the Tol-Pal system, which plays a role in outer membrane invagination during cell division and is important for maintaining outer membrane integrity.</text>
</comment>
<organism evidence="7 8">
    <name type="scientific">marine gamma proteobacterium HTCC2143</name>
    <dbReference type="NCBI Taxonomy" id="247633"/>
    <lineage>
        <taxon>Bacteria</taxon>
        <taxon>Pseudomonadati</taxon>
        <taxon>Pseudomonadota</taxon>
        <taxon>Gammaproteobacteria</taxon>
        <taxon>Cellvibrionales</taxon>
        <taxon>Spongiibacteraceae</taxon>
        <taxon>BD1-7 clade</taxon>
    </lineage>
</organism>
<dbReference type="Gene3D" id="2.120.10.30">
    <property type="entry name" value="TolB, C-terminal domain"/>
    <property type="match status" value="1"/>
</dbReference>
<evidence type="ECO:0000259" key="6">
    <source>
        <dbReference type="Pfam" id="PF04052"/>
    </source>
</evidence>